<reference evidence="4" key="1">
    <citation type="submission" date="2016-02" db="EMBL/GenBank/DDBJ databases">
        <authorList>
            <person name="Wibberg D."/>
        </authorList>
    </citation>
    <scope>NUCLEOTIDE SEQUENCE [LARGE SCALE GENOMIC DNA]</scope>
</reference>
<sequence>MNPAVDDVSLVPVENGSRVKLTVTGNHTVIVKGYNDEPYLRVDSAGVWQNTLSSATYLNRGRYGPQGPSPAGDARNDSGRDDKAASHWEKIADGRTAVWHDHRTHWMGTQDPPVVRAAPARFHQIYAWTIPLTVDDRVVLTTGTLDWVPGPSPVPWLALGVVVAAGVAASGLHQRRGIALAAAVTAIVGVDVTHSTLVAFSRVEGRLSGFVYGNIIEMVAWILGLAAAVLLVRRSTAGPYLAGTAGFVIAMVGGFGDLGVLYRASAPIAGPMDLARTLTTITIGIGFGLLGATALVSRRRGSRKRTDPGQNGPDRADLKQTDPQRNGRQRNGMLPAQRDMAS</sequence>
<organism evidence="3 4">
    <name type="scientific">Candidatus Protofrankia californiensis</name>
    <dbReference type="NCBI Taxonomy" id="1839754"/>
    <lineage>
        <taxon>Bacteria</taxon>
        <taxon>Bacillati</taxon>
        <taxon>Actinomycetota</taxon>
        <taxon>Actinomycetes</taxon>
        <taxon>Frankiales</taxon>
        <taxon>Frankiaceae</taxon>
        <taxon>Protofrankia</taxon>
    </lineage>
</organism>
<feature type="transmembrane region" description="Helical" evidence="2">
    <location>
        <begin position="212"/>
        <end position="232"/>
    </location>
</feature>
<feature type="transmembrane region" description="Helical" evidence="2">
    <location>
        <begin position="154"/>
        <end position="172"/>
    </location>
</feature>
<feature type="transmembrane region" description="Helical" evidence="2">
    <location>
        <begin position="239"/>
        <end position="262"/>
    </location>
</feature>
<proteinExistence type="predicted"/>
<accession>A0A1C3PH15</accession>
<keyword evidence="4" id="KW-1185">Reference proteome</keyword>
<feature type="compositionally biased region" description="Basic and acidic residues" evidence="1">
    <location>
        <begin position="74"/>
        <end position="83"/>
    </location>
</feature>
<feature type="transmembrane region" description="Helical" evidence="2">
    <location>
        <begin position="179"/>
        <end position="200"/>
    </location>
</feature>
<name>A0A1C3PH15_9ACTN</name>
<dbReference type="Proteomes" id="UP000199013">
    <property type="component" value="Unassembled WGS sequence"/>
</dbReference>
<keyword evidence="2" id="KW-0472">Membrane</keyword>
<gene>
    <name evidence="3" type="ORF">FDG2_6455</name>
</gene>
<keyword evidence="2" id="KW-1133">Transmembrane helix</keyword>
<keyword evidence="2" id="KW-0812">Transmembrane</keyword>
<evidence type="ECO:0000313" key="4">
    <source>
        <dbReference type="Proteomes" id="UP000199013"/>
    </source>
</evidence>
<dbReference type="EMBL" id="FLUV01002673">
    <property type="protein sequence ID" value="SBW29114.1"/>
    <property type="molecule type" value="Genomic_DNA"/>
</dbReference>
<protein>
    <submittedName>
        <fullName evidence="3">Uncharacterized protein</fullName>
    </submittedName>
</protein>
<dbReference type="AlphaFoldDB" id="A0A1C3PH15"/>
<feature type="region of interest" description="Disordered" evidence="1">
    <location>
        <begin position="58"/>
        <end position="83"/>
    </location>
</feature>
<feature type="transmembrane region" description="Helical" evidence="2">
    <location>
        <begin position="274"/>
        <end position="296"/>
    </location>
</feature>
<feature type="region of interest" description="Disordered" evidence="1">
    <location>
        <begin position="299"/>
        <end position="342"/>
    </location>
</feature>
<evidence type="ECO:0000256" key="1">
    <source>
        <dbReference type="SAM" id="MobiDB-lite"/>
    </source>
</evidence>
<evidence type="ECO:0000256" key="2">
    <source>
        <dbReference type="SAM" id="Phobius"/>
    </source>
</evidence>
<evidence type="ECO:0000313" key="3">
    <source>
        <dbReference type="EMBL" id="SBW29114.1"/>
    </source>
</evidence>